<reference evidence="1" key="1">
    <citation type="journal article" date="2021" name="J Fungi (Basel)">
        <title>Genomic and Metabolomic Analyses of the Marine Fungus Emericellopsis cladophorae: Insights into Saltwater Adaptability Mechanisms and Its Biosynthetic Potential.</title>
        <authorList>
            <person name="Goncalves M.F.M."/>
            <person name="Hilario S."/>
            <person name="Van de Peer Y."/>
            <person name="Esteves A.C."/>
            <person name="Alves A."/>
        </authorList>
    </citation>
    <scope>NUCLEOTIDE SEQUENCE</scope>
    <source>
        <strain evidence="1">MUM 19.33</strain>
    </source>
</reference>
<dbReference type="GeneID" id="75834180"/>
<protein>
    <submittedName>
        <fullName evidence="1">Uncharacterized protein</fullName>
    </submittedName>
</protein>
<name>A0A9P9XY08_9HYPO</name>
<proteinExistence type="predicted"/>
<keyword evidence="2" id="KW-1185">Reference proteome</keyword>
<dbReference type="Proteomes" id="UP001055219">
    <property type="component" value="Unassembled WGS sequence"/>
</dbReference>
<organism evidence="1 2">
    <name type="scientific">Emericellopsis cladophorae</name>
    <dbReference type="NCBI Taxonomy" id="2686198"/>
    <lineage>
        <taxon>Eukaryota</taxon>
        <taxon>Fungi</taxon>
        <taxon>Dikarya</taxon>
        <taxon>Ascomycota</taxon>
        <taxon>Pezizomycotina</taxon>
        <taxon>Sordariomycetes</taxon>
        <taxon>Hypocreomycetidae</taxon>
        <taxon>Hypocreales</taxon>
        <taxon>Bionectriaceae</taxon>
        <taxon>Emericellopsis</taxon>
    </lineage>
</organism>
<evidence type="ECO:0000313" key="2">
    <source>
        <dbReference type="Proteomes" id="UP001055219"/>
    </source>
</evidence>
<evidence type="ECO:0000313" key="1">
    <source>
        <dbReference type="EMBL" id="KAI6779663.1"/>
    </source>
</evidence>
<dbReference type="RefSeq" id="XP_051360519.1">
    <property type="nucleotide sequence ID" value="XM_051508379.1"/>
</dbReference>
<gene>
    <name evidence="1" type="ORF">J7T54_007706</name>
</gene>
<sequence>MIVLAEMSSPSAAMSLQADDCALMYDTDDDLLSISDTDSSDACQQHAQKSEYLRFYDPDDSMQAVKDHIRLRFPSLSVVDVESTASTDAQMLRSRGMDFEIMLSEPPLGTSILELEEALSQSERMSCDWQTGQLFRRIASNISPTGYFGPTAHVLAEHTSMPWLSDSVGGTYLRSDIGYPSWSQAFGELFYTALEEAGKSRITLPSYKLHVAFERFRPVFDVVKRPSLVAVDGCEDSHVLVLRRKESKRYASSRPSVSDASEDESADDAFRNIGNLSTDVKVTGLKNWGHFVFGDPLFATCFLNTASEDLTKGMNTAFSADDPLGDADLVEDPQGAHIRLLFYDIVHTMRGIARQHKGVRTPDSAQKEDMWWARLRKALAKLDVMTAQEEKG</sequence>
<comment type="caution">
    <text evidence="1">The sequence shown here is derived from an EMBL/GenBank/DDBJ whole genome shotgun (WGS) entry which is preliminary data.</text>
</comment>
<reference evidence="1" key="2">
    <citation type="submission" date="2022-07" db="EMBL/GenBank/DDBJ databases">
        <authorList>
            <person name="Goncalves M.F.M."/>
            <person name="Hilario S."/>
            <person name="Van De Peer Y."/>
            <person name="Esteves A.C."/>
            <person name="Alves A."/>
        </authorList>
    </citation>
    <scope>NUCLEOTIDE SEQUENCE</scope>
    <source>
        <strain evidence="1">MUM 19.33</strain>
    </source>
</reference>
<dbReference type="AlphaFoldDB" id="A0A9P9XY08"/>
<accession>A0A9P9XY08</accession>
<dbReference type="OrthoDB" id="5210591at2759"/>
<dbReference type="EMBL" id="JAGIXG020000043">
    <property type="protein sequence ID" value="KAI6779663.1"/>
    <property type="molecule type" value="Genomic_DNA"/>
</dbReference>